<evidence type="ECO:0008006" key="3">
    <source>
        <dbReference type="Google" id="ProtNLM"/>
    </source>
</evidence>
<gene>
    <name evidence="1" type="ORF">ABCQ75_09780</name>
</gene>
<evidence type="ECO:0000313" key="2">
    <source>
        <dbReference type="Proteomes" id="UP001422074"/>
    </source>
</evidence>
<protein>
    <recommendedName>
        <fullName evidence="3">MFS transporter</fullName>
    </recommendedName>
</protein>
<sequence length="226" mass="22803">MHTARETPSVPVPPSLRGGNAVRWMRTTAMAGTVTALAAGAHAWAGGSLPHPTVLAALLALVALGSTLLGRVTLRLPALIGVLGAGQLALHEAFTLLSMPAAVPAEAANALAFGRHQHVGDAVSALASSHPAAGAAAPEHAHASWAMVALHAVATLACAAVIRQSELALTALAEWIRPLLHLPQPPAVVPAPAPAAAPPYPVQRALAWRTLAPPPLRGPPPATAFA</sequence>
<dbReference type="RefSeq" id="WP_345885127.1">
    <property type="nucleotide sequence ID" value="NZ_JBDFRB010000007.1"/>
</dbReference>
<accession>A0ABU9X061</accession>
<keyword evidence="2" id="KW-1185">Reference proteome</keyword>
<evidence type="ECO:0000313" key="1">
    <source>
        <dbReference type="EMBL" id="MEN2744828.1"/>
    </source>
</evidence>
<dbReference type="Proteomes" id="UP001422074">
    <property type="component" value="Unassembled WGS sequence"/>
</dbReference>
<reference evidence="1 2" key="1">
    <citation type="submission" date="2024-05" db="EMBL/GenBank/DDBJ databases">
        <title>Sinomonas sp. nov., isolated from a waste landfill.</title>
        <authorList>
            <person name="Zhao Y."/>
        </authorList>
    </citation>
    <scope>NUCLEOTIDE SEQUENCE [LARGE SCALE GENOMIC DNA]</scope>
    <source>
        <strain evidence="1 2">CCTCC AB2014300</strain>
    </source>
</reference>
<organism evidence="1 2">
    <name type="scientific">Sinomonas halotolerans</name>
    <dbReference type="NCBI Taxonomy" id="1644133"/>
    <lineage>
        <taxon>Bacteria</taxon>
        <taxon>Bacillati</taxon>
        <taxon>Actinomycetota</taxon>
        <taxon>Actinomycetes</taxon>
        <taxon>Micrococcales</taxon>
        <taxon>Micrococcaceae</taxon>
        <taxon>Sinomonas</taxon>
    </lineage>
</organism>
<name>A0ABU9X061_9MICC</name>
<proteinExistence type="predicted"/>
<dbReference type="EMBL" id="JBDFRB010000007">
    <property type="protein sequence ID" value="MEN2744828.1"/>
    <property type="molecule type" value="Genomic_DNA"/>
</dbReference>
<comment type="caution">
    <text evidence="1">The sequence shown here is derived from an EMBL/GenBank/DDBJ whole genome shotgun (WGS) entry which is preliminary data.</text>
</comment>